<keyword evidence="1" id="KW-1003">Cell membrane</keyword>
<dbReference type="GO" id="GO:0005886">
    <property type="term" value="C:plasma membrane"/>
    <property type="evidence" value="ECO:0007669"/>
    <property type="project" value="UniProtKB-SubCell"/>
</dbReference>
<dbReference type="InterPro" id="IPR007401">
    <property type="entry name" value="DUF454"/>
</dbReference>
<dbReference type="PIRSF" id="PIRSF016789">
    <property type="entry name" value="DUF454"/>
    <property type="match status" value="1"/>
</dbReference>
<dbReference type="RefSeq" id="WP_133038689.1">
    <property type="nucleotide sequence ID" value="NZ_SLWF01000009.1"/>
</dbReference>
<dbReference type="OrthoDB" id="9816293at2"/>
<proteinExistence type="predicted"/>
<dbReference type="PANTHER" id="PTHR35813:SF1">
    <property type="entry name" value="INNER MEMBRANE PROTEIN YBAN"/>
    <property type="match status" value="1"/>
</dbReference>
<dbReference type="Proteomes" id="UP000294832">
    <property type="component" value="Unassembled WGS sequence"/>
</dbReference>
<feature type="transmembrane region" description="Helical" evidence="2">
    <location>
        <begin position="12"/>
        <end position="41"/>
    </location>
</feature>
<dbReference type="PANTHER" id="PTHR35813">
    <property type="entry name" value="INNER MEMBRANE PROTEIN YBAN"/>
    <property type="match status" value="1"/>
</dbReference>
<feature type="transmembrane region" description="Helical" evidence="2">
    <location>
        <begin position="100"/>
        <end position="118"/>
    </location>
</feature>
<keyword evidence="1" id="KW-0997">Cell inner membrane</keyword>
<protein>
    <recommendedName>
        <fullName evidence="1">Inner membrane protein</fullName>
    </recommendedName>
</protein>
<comment type="caution">
    <text evidence="3">The sequence shown here is derived from an EMBL/GenBank/DDBJ whole genome shotgun (WGS) entry which is preliminary data.</text>
</comment>
<comment type="subcellular location">
    <subcellularLocation>
        <location evidence="1">Cell inner membrane</location>
        <topology evidence="1">Multi-pass membrane protein</topology>
    </subcellularLocation>
</comment>
<reference evidence="3 4" key="1">
    <citation type="submission" date="2019-03" db="EMBL/GenBank/DDBJ databases">
        <title>Freshwater and sediment microbial communities from various areas in North America, analyzing microbe dynamics in response to fracking.</title>
        <authorList>
            <person name="Lamendella R."/>
        </authorList>
    </citation>
    <scope>NUCLEOTIDE SEQUENCE [LARGE SCALE GENOMIC DNA]</scope>
    <source>
        <strain evidence="3 4">74A</strain>
    </source>
</reference>
<keyword evidence="4" id="KW-1185">Reference proteome</keyword>
<organism evidence="3 4">
    <name type="scientific">Shewanella fodinae</name>
    <dbReference type="NCBI Taxonomy" id="552357"/>
    <lineage>
        <taxon>Bacteria</taxon>
        <taxon>Pseudomonadati</taxon>
        <taxon>Pseudomonadota</taxon>
        <taxon>Gammaproteobacteria</taxon>
        <taxon>Alteromonadales</taxon>
        <taxon>Shewanellaceae</taxon>
        <taxon>Shewanella</taxon>
    </lineage>
</organism>
<evidence type="ECO:0000313" key="4">
    <source>
        <dbReference type="Proteomes" id="UP000294832"/>
    </source>
</evidence>
<name>A0A4R2FHF2_9GAMM</name>
<dbReference type="EMBL" id="SLWF01000009">
    <property type="protein sequence ID" value="TCN85416.1"/>
    <property type="molecule type" value="Genomic_DNA"/>
</dbReference>
<keyword evidence="1 2" id="KW-0472">Membrane</keyword>
<keyword evidence="2" id="KW-1133">Transmembrane helix</keyword>
<evidence type="ECO:0000256" key="1">
    <source>
        <dbReference type="PIRNR" id="PIRNR016789"/>
    </source>
</evidence>
<evidence type="ECO:0000313" key="3">
    <source>
        <dbReference type="EMBL" id="TCN85416.1"/>
    </source>
</evidence>
<gene>
    <name evidence="3" type="ORF">EDC91_10976</name>
</gene>
<keyword evidence="2" id="KW-0812">Transmembrane</keyword>
<accession>A0A4R2FHF2</accession>
<dbReference type="AlphaFoldDB" id="A0A4R2FHF2"/>
<evidence type="ECO:0000256" key="2">
    <source>
        <dbReference type="SAM" id="Phobius"/>
    </source>
</evidence>
<sequence>MIKRSVLLGLGIVSLLLGMAGIVLPLLPTVPFVLLAGFCFARSSPELHRWLHQHPWFAQALCDWHQQRGLRLPLKRRALVMTIASFSLSIWLVSVLWLKLFLAIICLILVAFLWRLPVVANAGKSSVYDPE</sequence>
<dbReference type="Pfam" id="PF04304">
    <property type="entry name" value="DUF454"/>
    <property type="match status" value="1"/>
</dbReference>